<name>W4LJ99_ENTF1</name>
<dbReference type="InterPro" id="IPR058627">
    <property type="entry name" value="MdtA-like_C"/>
</dbReference>
<dbReference type="GO" id="GO:1990281">
    <property type="term" value="C:efflux pump complex"/>
    <property type="evidence" value="ECO:0007669"/>
    <property type="project" value="TreeGrafter"/>
</dbReference>
<feature type="domain" description="Multidrug resistance protein MdtA-like C-terminal permuted SH3" evidence="2">
    <location>
        <begin position="85"/>
        <end position="139"/>
    </location>
</feature>
<sequence length="186" mass="20142">SPSDNADAPLSQLPPATVQWRGETQTYTWPGYVGRWEAGLDSRTRTLTLVVEVREPWKHFQPGEQPPLQPGMFCQVSIVARRVPNAVVIPRAALRPDQTVFVAVNDALAIRPVQVLHLQKDRAMLTGGLRAGDQLVVSPLTAPVVGMQLRLREVAPETLFLTPLSEPPSAPDATVRTGSGNISEGG</sequence>
<dbReference type="Proteomes" id="UP000019141">
    <property type="component" value="Unassembled WGS sequence"/>
</dbReference>
<proteinExistence type="predicted"/>
<evidence type="ECO:0000256" key="1">
    <source>
        <dbReference type="SAM" id="MobiDB-lite"/>
    </source>
</evidence>
<dbReference type="HOGENOM" id="CLU_1450499_0_0_7"/>
<organism evidence="3 4">
    <name type="scientific">Entotheonella factor</name>
    <dbReference type="NCBI Taxonomy" id="1429438"/>
    <lineage>
        <taxon>Bacteria</taxon>
        <taxon>Pseudomonadati</taxon>
        <taxon>Nitrospinota/Tectimicrobiota group</taxon>
        <taxon>Candidatus Tectimicrobiota</taxon>
        <taxon>Candidatus Entotheonellia</taxon>
        <taxon>Candidatus Entotheonellales</taxon>
        <taxon>Candidatus Entotheonellaceae</taxon>
        <taxon>Candidatus Entotheonella</taxon>
    </lineage>
</organism>
<keyword evidence="4" id="KW-1185">Reference proteome</keyword>
<gene>
    <name evidence="3" type="ORF">ETSY1_20345</name>
</gene>
<evidence type="ECO:0000313" key="4">
    <source>
        <dbReference type="Proteomes" id="UP000019141"/>
    </source>
</evidence>
<comment type="caution">
    <text evidence="3">The sequence shown here is derived from an EMBL/GenBank/DDBJ whole genome shotgun (WGS) entry which is preliminary data.</text>
</comment>
<feature type="compositionally biased region" description="Polar residues" evidence="1">
    <location>
        <begin position="176"/>
        <end position="186"/>
    </location>
</feature>
<dbReference type="PANTHER" id="PTHR30469">
    <property type="entry name" value="MULTIDRUG RESISTANCE PROTEIN MDTA"/>
    <property type="match status" value="1"/>
</dbReference>
<feature type="non-terminal residue" evidence="3">
    <location>
        <position position="1"/>
    </location>
</feature>
<evidence type="ECO:0000259" key="2">
    <source>
        <dbReference type="Pfam" id="PF25967"/>
    </source>
</evidence>
<reference evidence="3 4" key="1">
    <citation type="journal article" date="2014" name="Nature">
        <title>An environmental bacterial taxon with a large and distinct metabolic repertoire.</title>
        <authorList>
            <person name="Wilson M.C."/>
            <person name="Mori T."/>
            <person name="Ruckert C."/>
            <person name="Uria A.R."/>
            <person name="Helf M.J."/>
            <person name="Takada K."/>
            <person name="Gernert C."/>
            <person name="Steffens U.A."/>
            <person name="Heycke N."/>
            <person name="Schmitt S."/>
            <person name="Rinke C."/>
            <person name="Helfrich E.J."/>
            <person name="Brachmann A.O."/>
            <person name="Gurgui C."/>
            <person name="Wakimoto T."/>
            <person name="Kracht M."/>
            <person name="Crusemann M."/>
            <person name="Hentschel U."/>
            <person name="Abe I."/>
            <person name="Matsunaga S."/>
            <person name="Kalinowski J."/>
            <person name="Takeyama H."/>
            <person name="Piel J."/>
        </authorList>
    </citation>
    <scope>NUCLEOTIDE SEQUENCE [LARGE SCALE GENOMIC DNA]</scope>
    <source>
        <strain evidence="4">TSY1</strain>
    </source>
</reference>
<dbReference type="Gene3D" id="2.40.420.20">
    <property type="match status" value="1"/>
</dbReference>
<evidence type="ECO:0000313" key="3">
    <source>
        <dbReference type="EMBL" id="ETW98057.1"/>
    </source>
</evidence>
<dbReference type="EMBL" id="AZHW01000592">
    <property type="protein sequence ID" value="ETW98057.1"/>
    <property type="molecule type" value="Genomic_DNA"/>
</dbReference>
<dbReference type="Pfam" id="PF25967">
    <property type="entry name" value="RND-MFP_C"/>
    <property type="match status" value="1"/>
</dbReference>
<dbReference type="AlphaFoldDB" id="W4LJ99"/>
<dbReference type="GO" id="GO:0015562">
    <property type="term" value="F:efflux transmembrane transporter activity"/>
    <property type="evidence" value="ECO:0007669"/>
    <property type="project" value="TreeGrafter"/>
</dbReference>
<protein>
    <recommendedName>
        <fullName evidence="2">Multidrug resistance protein MdtA-like C-terminal permuted SH3 domain-containing protein</fullName>
    </recommendedName>
</protein>
<feature type="region of interest" description="Disordered" evidence="1">
    <location>
        <begin position="164"/>
        <end position="186"/>
    </location>
</feature>
<accession>W4LJ99</accession>